<comment type="caution">
    <text evidence="2">The sequence shown here is derived from an EMBL/GenBank/DDBJ whole genome shotgun (WGS) entry which is preliminary data.</text>
</comment>
<keyword evidence="1" id="KW-0812">Transmembrane</keyword>
<evidence type="ECO:0000313" key="3">
    <source>
        <dbReference type="Proteomes" id="UP001215598"/>
    </source>
</evidence>
<protein>
    <submittedName>
        <fullName evidence="2">Uncharacterized protein</fullName>
    </submittedName>
</protein>
<dbReference type="Proteomes" id="UP001215598">
    <property type="component" value="Unassembled WGS sequence"/>
</dbReference>
<keyword evidence="3" id="KW-1185">Reference proteome</keyword>
<feature type="transmembrane region" description="Helical" evidence="1">
    <location>
        <begin position="28"/>
        <end position="52"/>
    </location>
</feature>
<keyword evidence="1" id="KW-0472">Membrane</keyword>
<sequence>MSTAALRLREIKSRRCLARLYPWRNGRIVALFVSSYCAMEAGSAFPLFSYTFNLSQENATVPQRIFKKRSVSGAWFASCLGATYFIVVSYFPSGIDTFPMIFALVATLDSLLGDQALITAVRYYQLIMVPSSVLTTVGAGLPSTLKTTSGHAH</sequence>
<feature type="transmembrane region" description="Helical" evidence="1">
    <location>
        <begin position="73"/>
        <end position="91"/>
    </location>
</feature>
<dbReference type="EMBL" id="JARKIB010000080">
    <property type="protein sequence ID" value="KAJ7746305.1"/>
    <property type="molecule type" value="Genomic_DNA"/>
</dbReference>
<proteinExistence type="predicted"/>
<name>A0AAD7IPW8_9AGAR</name>
<gene>
    <name evidence="2" type="ORF">B0H16DRAFT_1321167</name>
</gene>
<accession>A0AAD7IPW8</accession>
<keyword evidence="1" id="KW-1133">Transmembrane helix</keyword>
<reference evidence="2" key="1">
    <citation type="submission" date="2023-03" db="EMBL/GenBank/DDBJ databases">
        <title>Massive genome expansion in bonnet fungi (Mycena s.s.) driven by repeated elements and novel gene families across ecological guilds.</title>
        <authorList>
            <consortium name="Lawrence Berkeley National Laboratory"/>
            <person name="Harder C.B."/>
            <person name="Miyauchi S."/>
            <person name="Viragh M."/>
            <person name="Kuo A."/>
            <person name="Thoen E."/>
            <person name="Andreopoulos B."/>
            <person name="Lu D."/>
            <person name="Skrede I."/>
            <person name="Drula E."/>
            <person name="Henrissat B."/>
            <person name="Morin E."/>
            <person name="Kohler A."/>
            <person name="Barry K."/>
            <person name="LaButti K."/>
            <person name="Morin E."/>
            <person name="Salamov A."/>
            <person name="Lipzen A."/>
            <person name="Mereny Z."/>
            <person name="Hegedus B."/>
            <person name="Baldrian P."/>
            <person name="Stursova M."/>
            <person name="Weitz H."/>
            <person name="Taylor A."/>
            <person name="Grigoriev I.V."/>
            <person name="Nagy L.G."/>
            <person name="Martin F."/>
            <person name="Kauserud H."/>
        </authorList>
    </citation>
    <scope>NUCLEOTIDE SEQUENCE</scope>
    <source>
        <strain evidence="2">CBHHK182m</strain>
    </source>
</reference>
<evidence type="ECO:0000313" key="2">
    <source>
        <dbReference type="EMBL" id="KAJ7746305.1"/>
    </source>
</evidence>
<dbReference type="AlphaFoldDB" id="A0AAD7IPW8"/>
<evidence type="ECO:0000256" key="1">
    <source>
        <dbReference type="SAM" id="Phobius"/>
    </source>
</evidence>
<organism evidence="2 3">
    <name type="scientific">Mycena metata</name>
    <dbReference type="NCBI Taxonomy" id="1033252"/>
    <lineage>
        <taxon>Eukaryota</taxon>
        <taxon>Fungi</taxon>
        <taxon>Dikarya</taxon>
        <taxon>Basidiomycota</taxon>
        <taxon>Agaricomycotina</taxon>
        <taxon>Agaricomycetes</taxon>
        <taxon>Agaricomycetidae</taxon>
        <taxon>Agaricales</taxon>
        <taxon>Marasmiineae</taxon>
        <taxon>Mycenaceae</taxon>
        <taxon>Mycena</taxon>
    </lineage>
</organism>